<evidence type="ECO:0000313" key="1">
    <source>
        <dbReference type="EMBL" id="CAI2381633.1"/>
    </source>
</evidence>
<dbReference type="AlphaFoldDB" id="A0AAD1XZA2"/>
<proteinExistence type="predicted"/>
<accession>A0AAD1XZA2</accession>
<comment type="caution">
    <text evidence="1">The sequence shown here is derived from an EMBL/GenBank/DDBJ whole genome shotgun (WGS) entry which is preliminary data.</text>
</comment>
<dbReference type="EMBL" id="CAMPGE010023727">
    <property type="protein sequence ID" value="CAI2381633.1"/>
    <property type="molecule type" value="Genomic_DNA"/>
</dbReference>
<gene>
    <name evidence="1" type="ORF">ECRASSUSDP1_LOCUS23091</name>
</gene>
<reference evidence="1" key="1">
    <citation type="submission" date="2023-07" db="EMBL/GenBank/DDBJ databases">
        <authorList>
            <consortium name="AG Swart"/>
            <person name="Singh M."/>
            <person name="Singh A."/>
            <person name="Seah K."/>
            <person name="Emmerich C."/>
        </authorList>
    </citation>
    <scope>NUCLEOTIDE SEQUENCE</scope>
    <source>
        <strain evidence="1">DP1</strain>
    </source>
</reference>
<dbReference type="Proteomes" id="UP001295684">
    <property type="component" value="Unassembled WGS sequence"/>
</dbReference>
<keyword evidence="2" id="KW-1185">Reference proteome</keyword>
<organism evidence="1 2">
    <name type="scientific">Euplotes crassus</name>
    <dbReference type="NCBI Taxonomy" id="5936"/>
    <lineage>
        <taxon>Eukaryota</taxon>
        <taxon>Sar</taxon>
        <taxon>Alveolata</taxon>
        <taxon>Ciliophora</taxon>
        <taxon>Intramacronucleata</taxon>
        <taxon>Spirotrichea</taxon>
        <taxon>Hypotrichia</taxon>
        <taxon>Euplotida</taxon>
        <taxon>Euplotidae</taxon>
        <taxon>Moneuplotes</taxon>
    </lineage>
</organism>
<evidence type="ECO:0000313" key="2">
    <source>
        <dbReference type="Proteomes" id="UP001295684"/>
    </source>
</evidence>
<sequence>MEATKTINLTELETAIEDAWTENKVPFFFDTQGNAEVFFKYKANLVELNRMQVALAAEETTVDDVKEKIRTHLLYALKSGSCIVFFVDKLMGKFEDYYDESFLPKEIFDPTEIVKPEIYKKILKEDEDMDNFGNKGGFYHQETFRVAVLSTRTPDSEDNSDIAEHLEPEKFEFIKIE</sequence>
<protein>
    <submittedName>
        <fullName evidence="1">Uncharacterized protein</fullName>
    </submittedName>
</protein>
<name>A0AAD1XZA2_EUPCR</name>